<sequence length="192" mass="21349">MFKAKHVKPDAIKLSALAGAIALATAITGPTPAYPSPEAQLQMLVDREEIGQVIVNYGLAFDMQDWVLHRSVFTDEIEMDFSASIGDGLVTMQADDWVSAVQPFFANLEGTQHIAMPLIIEIDGDEAYVRSLLNASHHLPNTCGGAVQTMVGYYDNWLVRTEHGWKIRKMIQHITWNEGNWYVFEKAAGISQ</sequence>
<dbReference type="EMBL" id="BLJE01000001">
    <property type="protein sequence ID" value="GFE63528.1"/>
    <property type="molecule type" value="Genomic_DNA"/>
</dbReference>
<dbReference type="OrthoDB" id="5464938at2"/>
<feature type="domain" description="SnoaL-like" evidence="1">
    <location>
        <begin position="43"/>
        <end position="170"/>
    </location>
</feature>
<organism evidence="2 3">
    <name type="scientific">Litoreibacter roseus</name>
    <dbReference type="NCBI Taxonomy" id="2601869"/>
    <lineage>
        <taxon>Bacteria</taxon>
        <taxon>Pseudomonadati</taxon>
        <taxon>Pseudomonadota</taxon>
        <taxon>Alphaproteobacteria</taxon>
        <taxon>Rhodobacterales</taxon>
        <taxon>Roseobacteraceae</taxon>
        <taxon>Litoreibacter</taxon>
    </lineage>
</organism>
<dbReference type="RefSeq" id="WP_159804456.1">
    <property type="nucleotide sequence ID" value="NZ_BLJE01000001.1"/>
</dbReference>
<proteinExistence type="predicted"/>
<dbReference type="Gene3D" id="3.10.450.50">
    <property type="match status" value="1"/>
</dbReference>
<reference evidence="2 3" key="1">
    <citation type="submission" date="2019-12" db="EMBL/GenBank/DDBJ databases">
        <title>Litoreibacter badius sp. nov., a novel bacteriochlorophyll a-containing bacterium in the genus Litoreibacter.</title>
        <authorList>
            <person name="Kanamuro M."/>
            <person name="Takabe Y."/>
            <person name="Mori K."/>
            <person name="Takaichi S."/>
            <person name="Hanada S."/>
        </authorList>
    </citation>
    <scope>NUCLEOTIDE SEQUENCE [LARGE SCALE GENOMIC DNA]</scope>
    <source>
        <strain evidence="2 3">K6</strain>
    </source>
</reference>
<evidence type="ECO:0000313" key="3">
    <source>
        <dbReference type="Proteomes" id="UP000436822"/>
    </source>
</evidence>
<dbReference type="Pfam" id="PF13577">
    <property type="entry name" value="SnoaL_4"/>
    <property type="match status" value="1"/>
</dbReference>
<dbReference type="AlphaFoldDB" id="A0A6N6JE21"/>
<keyword evidence="3" id="KW-1185">Reference proteome</keyword>
<accession>A0A6N6JE21</accession>
<dbReference type="Proteomes" id="UP000436822">
    <property type="component" value="Unassembled WGS sequence"/>
</dbReference>
<protein>
    <recommendedName>
        <fullName evidence="1">SnoaL-like domain-containing protein</fullName>
    </recommendedName>
</protein>
<name>A0A6N6JE21_9RHOB</name>
<dbReference type="InterPro" id="IPR037401">
    <property type="entry name" value="SnoaL-like"/>
</dbReference>
<evidence type="ECO:0000313" key="2">
    <source>
        <dbReference type="EMBL" id="GFE63528.1"/>
    </source>
</evidence>
<evidence type="ECO:0000259" key="1">
    <source>
        <dbReference type="Pfam" id="PF13577"/>
    </source>
</evidence>
<dbReference type="InterPro" id="IPR032710">
    <property type="entry name" value="NTF2-like_dom_sf"/>
</dbReference>
<comment type="caution">
    <text evidence="2">The sequence shown here is derived from an EMBL/GenBank/DDBJ whole genome shotgun (WGS) entry which is preliminary data.</text>
</comment>
<gene>
    <name evidence="2" type="ORF">KIN_06020</name>
</gene>
<dbReference type="SUPFAM" id="SSF54427">
    <property type="entry name" value="NTF2-like"/>
    <property type="match status" value="1"/>
</dbReference>